<dbReference type="PRINTS" id="PR00035">
    <property type="entry name" value="HTHGNTR"/>
</dbReference>
<dbReference type="PANTHER" id="PTHR44846">
    <property type="entry name" value="MANNOSYL-D-GLYCERATE TRANSPORT/METABOLISM SYSTEM REPRESSOR MNGR-RELATED"/>
    <property type="match status" value="1"/>
</dbReference>
<dbReference type="RefSeq" id="WP_123813070.1">
    <property type="nucleotide sequence ID" value="NZ_RKQZ01000001.1"/>
</dbReference>
<dbReference type="AlphaFoldDB" id="A0A3N4Z3U1"/>
<evidence type="ECO:0000259" key="4">
    <source>
        <dbReference type="PROSITE" id="PS50949"/>
    </source>
</evidence>
<evidence type="ECO:0000256" key="2">
    <source>
        <dbReference type="ARBA" id="ARBA00023125"/>
    </source>
</evidence>
<dbReference type="GO" id="GO:0045892">
    <property type="term" value="P:negative regulation of DNA-templated transcription"/>
    <property type="evidence" value="ECO:0007669"/>
    <property type="project" value="TreeGrafter"/>
</dbReference>
<dbReference type="PROSITE" id="PS50949">
    <property type="entry name" value="HTH_GNTR"/>
    <property type="match status" value="1"/>
</dbReference>
<proteinExistence type="predicted"/>
<dbReference type="InterPro" id="IPR036388">
    <property type="entry name" value="WH-like_DNA-bd_sf"/>
</dbReference>
<gene>
    <name evidence="5" type="ORF">EDD34_0388</name>
</gene>
<name>A0A3N4Z3U1_9MICO</name>
<dbReference type="GO" id="GO:0003677">
    <property type="term" value="F:DNA binding"/>
    <property type="evidence" value="ECO:0007669"/>
    <property type="project" value="UniProtKB-KW"/>
</dbReference>
<dbReference type="InterPro" id="IPR000524">
    <property type="entry name" value="Tscrpt_reg_HTH_GntR"/>
</dbReference>
<evidence type="ECO:0000313" key="6">
    <source>
        <dbReference type="Proteomes" id="UP000280501"/>
    </source>
</evidence>
<dbReference type="Proteomes" id="UP000280501">
    <property type="component" value="Unassembled WGS sequence"/>
</dbReference>
<dbReference type="CDD" id="cd07377">
    <property type="entry name" value="WHTH_GntR"/>
    <property type="match status" value="1"/>
</dbReference>
<keyword evidence="1" id="KW-0805">Transcription regulation</keyword>
<dbReference type="InterPro" id="IPR050679">
    <property type="entry name" value="Bact_HTH_transcr_reg"/>
</dbReference>
<dbReference type="Pfam" id="PF00392">
    <property type="entry name" value="GntR"/>
    <property type="match status" value="1"/>
</dbReference>
<evidence type="ECO:0000313" key="5">
    <source>
        <dbReference type="EMBL" id="RPF19822.1"/>
    </source>
</evidence>
<sequence length="281" mass="30710">MSLDPEDPRPPYQQVAAAVRAAILTRKIAPGEKLPSQEELKTRYGVARMTVQQALRILKDEGLITSRPGSGMYARERTAKPVGLRPHIERAFEAESVSIDFLGYTAETLHGAIAEPLDKIRSGRLTPKSIRIRILVSDMTQPLGLPVAVSGDADESSAARARMADLGHRHIGALTDAVEELAELGLVPTSTVETRSFTSAPTFKTYIIGETDVFFGFYPVVEHEVRAGQSKFGIYDPMGKDAVLFHHTADGDPESLGSLYVAETSKWFNSVWDTIASEVSR</sequence>
<comment type="caution">
    <text evidence="5">The sequence shown here is derived from an EMBL/GenBank/DDBJ whole genome shotgun (WGS) entry which is preliminary data.</text>
</comment>
<dbReference type="GO" id="GO:0003700">
    <property type="term" value="F:DNA-binding transcription factor activity"/>
    <property type="evidence" value="ECO:0007669"/>
    <property type="project" value="InterPro"/>
</dbReference>
<protein>
    <submittedName>
        <fullName evidence="5">Regulatory GntR family protein</fullName>
    </submittedName>
</protein>
<dbReference type="PANTHER" id="PTHR44846:SF17">
    <property type="entry name" value="GNTR-FAMILY TRANSCRIPTIONAL REGULATOR"/>
    <property type="match status" value="1"/>
</dbReference>
<dbReference type="InterPro" id="IPR036390">
    <property type="entry name" value="WH_DNA-bd_sf"/>
</dbReference>
<feature type="domain" description="HTH gntR-type" evidence="4">
    <location>
        <begin position="9"/>
        <end position="77"/>
    </location>
</feature>
<keyword evidence="3" id="KW-0804">Transcription</keyword>
<dbReference type="OrthoDB" id="7363114at2"/>
<organism evidence="5 6">
    <name type="scientific">Myceligenerans xiligouense</name>
    <dbReference type="NCBI Taxonomy" id="253184"/>
    <lineage>
        <taxon>Bacteria</taxon>
        <taxon>Bacillati</taxon>
        <taxon>Actinomycetota</taxon>
        <taxon>Actinomycetes</taxon>
        <taxon>Micrococcales</taxon>
        <taxon>Promicromonosporaceae</taxon>
        <taxon>Myceligenerans</taxon>
    </lineage>
</organism>
<accession>A0A3N4Z3U1</accession>
<evidence type="ECO:0000256" key="1">
    <source>
        <dbReference type="ARBA" id="ARBA00023015"/>
    </source>
</evidence>
<evidence type="ECO:0000256" key="3">
    <source>
        <dbReference type="ARBA" id="ARBA00023163"/>
    </source>
</evidence>
<dbReference type="Gene3D" id="1.10.10.10">
    <property type="entry name" value="Winged helix-like DNA-binding domain superfamily/Winged helix DNA-binding domain"/>
    <property type="match status" value="1"/>
</dbReference>
<keyword evidence="6" id="KW-1185">Reference proteome</keyword>
<dbReference type="EMBL" id="RKQZ01000001">
    <property type="protein sequence ID" value="RPF19822.1"/>
    <property type="molecule type" value="Genomic_DNA"/>
</dbReference>
<reference evidence="5 6" key="1">
    <citation type="submission" date="2018-11" db="EMBL/GenBank/DDBJ databases">
        <title>Sequencing the genomes of 1000 actinobacteria strains.</title>
        <authorList>
            <person name="Klenk H.-P."/>
        </authorList>
    </citation>
    <scope>NUCLEOTIDE SEQUENCE [LARGE SCALE GENOMIC DNA]</scope>
    <source>
        <strain evidence="5 6">DSM 15700</strain>
    </source>
</reference>
<dbReference type="SUPFAM" id="SSF46785">
    <property type="entry name" value="Winged helix' DNA-binding domain"/>
    <property type="match status" value="1"/>
</dbReference>
<dbReference type="SMART" id="SM00345">
    <property type="entry name" value="HTH_GNTR"/>
    <property type="match status" value="1"/>
</dbReference>
<keyword evidence="2" id="KW-0238">DNA-binding</keyword>